<dbReference type="InterPro" id="IPR040256">
    <property type="entry name" value="At4g02000-like"/>
</dbReference>
<accession>A0A7J9J100</accession>
<dbReference type="PANTHER" id="PTHR31286:SF153">
    <property type="entry name" value="DUF4283 DOMAIN PROTEIN"/>
    <property type="match status" value="1"/>
</dbReference>
<gene>
    <name evidence="2" type="ORF">Goarm_012773</name>
</gene>
<dbReference type="Proteomes" id="UP000593575">
    <property type="component" value="Unassembled WGS sequence"/>
</dbReference>
<feature type="domain" description="Zinc knuckle CX2CX4HX4C" evidence="1">
    <location>
        <begin position="89"/>
        <end position="130"/>
    </location>
</feature>
<dbReference type="Pfam" id="PF14392">
    <property type="entry name" value="zf-CCHC_4"/>
    <property type="match status" value="1"/>
</dbReference>
<keyword evidence="3" id="KW-1185">Reference proteome</keyword>
<proteinExistence type="predicted"/>
<dbReference type="PANTHER" id="PTHR31286">
    <property type="entry name" value="GLYCINE-RICH CELL WALL STRUCTURAL PROTEIN 1.8-LIKE"/>
    <property type="match status" value="1"/>
</dbReference>
<dbReference type="EMBL" id="JABFAE010000005">
    <property type="protein sequence ID" value="MBA0828049.1"/>
    <property type="molecule type" value="Genomic_DNA"/>
</dbReference>
<dbReference type="AlphaFoldDB" id="A0A7J9J100"/>
<evidence type="ECO:0000313" key="2">
    <source>
        <dbReference type="EMBL" id="MBA0828049.1"/>
    </source>
</evidence>
<protein>
    <recommendedName>
        <fullName evidence="1">Zinc knuckle CX2CX4HX4C domain-containing protein</fullName>
    </recommendedName>
</protein>
<evidence type="ECO:0000259" key="1">
    <source>
        <dbReference type="Pfam" id="PF14392"/>
    </source>
</evidence>
<comment type="caution">
    <text evidence="2">The sequence shown here is derived from an EMBL/GenBank/DDBJ whole genome shotgun (WGS) entry which is preliminary data.</text>
</comment>
<organism evidence="2 3">
    <name type="scientific">Gossypium armourianum</name>
    <dbReference type="NCBI Taxonomy" id="34283"/>
    <lineage>
        <taxon>Eukaryota</taxon>
        <taxon>Viridiplantae</taxon>
        <taxon>Streptophyta</taxon>
        <taxon>Embryophyta</taxon>
        <taxon>Tracheophyta</taxon>
        <taxon>Spermatophyta</taxon>
        <taxon>Magnoliopsida</taxon>
        <taxon>eudicotyledons</taxon>
        <taxon>Gunneridae</taxon>
        <taxon>Pentapetalae</taxon>
        <taxon>rosids</taxon>
        <taxon>malvids</taxon>
        <taxon>Malvales</taxon>
        <taxon>Malvaceae</taxon>
        <taxon>Malvoideae</taxon>
        <taxon>Gossypium</taxon>
    </lineage>
</organism>
<dbReference type="InterPro" id="IPR025836">
    <property type="entry name" value="Zn_knuckle_CX2CX4HX4C"/>
</dbReference>
<sequence length="239" mass="27369">MDIVRVIQGNPWTFINHLLVFHRLEKGEDPLQVSLYFVDFWVQVHDIPVGFYNEQLARQFETFLGKFLDYDSKALAFGLKKILWVRVRVDVRIPLKYKKRTTLSPHQYFYARFQYKRLTLFCFICGKLGHGIPLSGGLLDSILYTTSSLSTSTFVQLVNINLGISLGGSTEDHPILVMGEKKRAGYIPQSVVSMTSNLRQAIHIFMQLALQCRVASHYESCQLERSSSAAYVVTPQNRV</sequence>
<reference evidence="2 3" key="1">
    <citation type="journal article" date="2019" name="Genome Biol. Evol.">
        <title>Insights into the evolution of the New World diploid cottons (Gossypium, subgenus Houzingenia) based on genome sequencing.</title>
        <authorList>
            <person name="Grover C.E."/>
            <person name="Arick M.A. 2nd"/>
            <person name="Thrash A."/>
            <person name="Conover J.L."/>
            <person name="Sanders W.S."/>
            <person name="Peterson D.G."/>
            <person name="Frelichowski J.E."/>
            <person name="Scheffler J.A."/>
            <person name="Scheffler B.E."/>
            <person name="Wendel J.F."/>
        </authorList>
    </citation>
    <scope>NUCLEOTIDE SEQUENCE [LARGE SCALE GENOMIC DNA]</scope>
    <source>
        <strain evidence="2">6</strain>
        <tissue evidence="2">Leaf</tissue>
    </source>
</reference>
<name>A0A7J9J100_9ROSI</name>
<evidence type="ECO:0000313" key="3">
    <source>
        <dbReference type="Proteomes" id="UP000593575"/>
    </source>
</evidence>